<organism evidence="2 3">
    <name type="scientific">Alkalicoccus daliensis</name>
    <dbReference type="NCBI Taxonomy" id="745820"/>
    <lineage>
        <taxon>Bacteria</taxon>
        <taxon>Bacillati</taxon>
        <taxon>Bacillota</taxon>
        <taxon>Bacilli</taxon>
        <taxon>Bacillales</taxon>
        <taxon>Bacillaceae</taxon>
        <taxon>Alkalicoccus</taxon>
    </lineage>
</organism>
<feature type="domain" description="YdhG-like" evidence="1">
    <location>
        <begin position="15"/>
        <end position="130"/>
    </location>
</feature>
<dbReference type="Pfam" id="PF08818">
    <property type="entry name" value="DUF1801"/>
    <property type="match status" value="1"/>
</dbReference>
<dbReference type="STRING" id="745820.SAMN04488053_10873"/>
<dbReference type="InterPro" id="IPR014922">
    <property type="entry name" value="YdhG-like"/>
</dbReference>
<dbReference type="SUPFAM" id="SSF159888">
    <property type="entry name" value="YdhG-like"/>
    <property type="match status" value="1"/>
</dbReference>
<keyword evidence="3" id="KW-1185">Reference proteome</keyword>
<name>A0A1H0HEV1_9BACI</name>
<evidence type="ECO:0000313" key="3">
    <source>
        <dbReference type="Proteomes" id="UP000198778"/>
    </source>
</evidence>
<dbReference type="OrthoDB" id="9813231at2"/>
<dbReference type="Gene3D" id="3.90.1150.200">
    <property type="match status" value="1"/>
</dbReference>
<accession>A0A1H0HEV1</accession>
<sequence length="145" mass="16980">MNEINPYLNSIDEKWKPSFQKLLQVIEQNIPEGFVLQMQYRMPSFVVPFTVYPSGYHAGKNTPLPFISVAAQKNHIAVYHMGIYADQELLQWFQGEYSRHMSTKLNMGKSCIRFTNPDKIPYELLGDLVSRVTVKEWIKMYERIS</sequence>
<dbReference type="RefSeq" id="WP_090843298.1">
    <property type="nucleotide sequence ID" value="NZ_FNIL01000008.1"/>
</dbReference>
<gene>
    <name evidence="2" type="ORF">SAMN04488053_10873</name>
</gene>
<evidence type="ECO:0000313" key="2">
    <source>
        <dbReference type="EMBL" id="SDO17574.1"/>
    </source>
</evidence>
<dbReference type="AlphaFoldDB" id="A0A1H0HEV1"/>
<dbReference type="EMBL" id="FNIL01000008">
    <property type="protein sequence ID" value="SDO17574.1"/>
    <property type="molecule type" value="Genomic_DNA"/>
</dbReference>
<proteinExistence type="predicted"/>
<evidence type="ECO:0000259" key="1">
    <source>
        <dbReference type="Pfam" id="PF08818"/>
    </source>
</evidence>
<dbReference type="Proteomes" id="UP000198778">
    <property type="component" value="Unassembled WGS sequence"/>
</dbReference>
<reference evidence="3" key="1">
    <citation type="submission" date="2016-10" db="EMBL/GenBank/DDBJ databases">
        <authorList>
            <person name="Varghese N."/>
            <person name="Submissions S."/>
        </authorList>
    </citation>
    <scope>NUCLEOTIDE SEQUENCE [LARGE SCALE GENOMIC DNA]</scope>
    <source>
        <strain evidence="3">CGMCC 1.10369</strain>
    </source>
</reference>
<protein>
    <recommendedName>
        <fullName evidence="1">YdhG-like domain-containing protein</fullName>
    </recommendedName>
</protein>